<protein>
    <submittedName>
        <fullName evidence="1">Uncharacterized protein</fullName>
    </submittedName>
</protein>
<evidence type="ECO:0000313" key="1">
    <source>
        <dbReference type="EMBL" id="HHS28313.1"/>
    </source>
</evidence>
<reference evidence="1" key="1">
    <citation type="journal article" date="2020" name="mSystems">
        <title>Genome- and Community-Level Interaction Insights into Carbon Utilization and Element Cycling Functions of Hydrothermarchaeota in Hydrothermal Sediment.</title>
        <authorList>
            <person name="Zhou Z."/>
            <person name="Liu Y."/>
            <person name="Xu W."/>
            <person name="Pan J."/>
            <person name="Luo Z.H."/>
            <person name="Li M."/>
        </authorList>
    </citation>
    <scope>NUCLEOTIDE SEQUENCE [LARGE SCALE GENOMIC DNA]</scope>
    <source>
        <strain evidence="1">SpSt-767</strain>
    </source>
</reference>
<accession>A0A7V6DNL3</accession>
<dbReference type="EMBL" id="DTGR01000023">
    <property type="protein sequence ID" value="HHS28313.1"/>
    <property type="molecule type" value="Genomic_DNA"/>
</dbReference>
<proteinExistence type="predicted"/>
<comment type="caution">
    <text evidence="1">The sequence shown here is derived from an EMBL/GenBank/DDBJ whole genome shotgun (WGS) entry which is preliminary data.</text>
</comment>
<gene>
    <name evidence="1" type="ORF">ENV52_01250</name>
</gene>
<name>A0A7V6DNL3_9BACT</name>
<organism evidence="1">
    <name type="scientific">Desulfobacca acetoxidans</name>
    <dbReference type="NCBI Taxonomy" id="60893"/>
    <lineage>
        <taxon>Bacteria</taxon>
        <taxon>Pseudomonadati</taxon>
        <taxon>Thermodesulfobacteriota</taxon>
        <taxon>Desulfobaccia</taxon>
        <taxon>Desulfobaccales</taxon>
        <taxon>Desulfobaccaceae</taxon>
        <taxon>Desulfobacca</taxon>
    </lineage>
</organism>
<sequence length="187" mass="21794">MPNLNPHILLFLDLIKKGAIDLYNEDGLKCELALHFRSKLDSSWKVQVERNIDSFGLDKRRFIKKEMDIVVFDSLKKEKQCIELKYPTQGQYPEQMFKACQDVKFLEQLVDSGFQKSYFLMIAKDTPFFEGRETGGIYSIFRENRVIQGQITKPTGSKSEVINILGRYNIVWVPIINNLKYFILEVG</sequence>
<dbReference type="AlphaFoldDB" id="A0A7V6DNL3"/>